<dbReference type="EMBL" id="JBCLPP010000007">
    <property type="protein sequence ID" value="MEY8244705.1"/>
    <property type="molecule type" value="Genomic_DNA"/>
</dbReference>
<evidence type="ECO:0000256" key="1">
    <source>
        <dbReference type="SAM" id="Coils"/>
    </source>
</evidence>
<sequence length="58" mass="6528">METLDFYALYLEQSPERPLDVEESLLVSLSQEIKELNAECARREAGSIESAAKTIINL</sequence>
<comment type="caution">
    <text evidence="2">The sequence shown here is derived from an EMBL/GenBank/DDBJ whole genome shotgun (WGS) entry which is preliminary data.</text>
</comment>
<proteinExistence type="predicted"/>
<dbReference type="Proteomes" id="UP001565200">
    <property type="component" value="Unassembled WGS sequence"/>
</dbReference>
<feature type="coiled-coil region" evidence="1">
    <location>
        <begin position="19"/>
        <end position="46"/>
    </location>
</feature>
<keyword evidence="3" id="KW-1185">Reference proteome</keyword>
<evidence type="ECO:0000313" key="2">
    <source>
        <dbReference type="EMBL" id="MEY8244705.1"/>
    </source>
</evidence>
<organism evidence="2 3">
    <name type="scientific">Heminiphilus faecis</name>
    <dbReference type="NCBI Taxonomy" id="2601703"/>
    <lineage>
        <taxon>Bacteria</taxon>
        <taxon>Pseudomonadati</taxon>
        <taxon>Bacteroidota</taxon>
        <taxon>Bacteroidia</taxon>
        <taxon>Bacteroidales</taxon>
        <taxon>Muribaculaceae</taxon>
        <taxon>Heminiphilus</taxon>
    </lineage>
</organism>
<dbReference type="RefSeq" id="WP_369863215.1">
    <property type="nucleotide sequence ID" value="NZ_JBCLPP010000007.1"/>
</dbReference>
<protein>
    <submittedName>
        <fullName evidence="2">Uncharacterized protein</fullName>
    </submittedName>
</protein>
<keyword evidence="1" id="KW-0175">Coiled coil</keyword>
<gene>
    <name evidence="2" type="ORF">AAK873_03600</name>
</gene>
<accession>A0ABV4CVX9</accession>
<reference evidence="2 3" key="1">
    <citation type="submission" date="2024-03" db="EMBL/GenBank/DDBJ databases">
        <title>Mouse gut bacterial collection (mGBC) of GemPharmatech.</title>
        <authorList>
            <person name="He Y."/>
            <person name="Dong L."/>
            <person name="Wu D."/>
            <person name="Gao X."/>
            <person name="Lin Z."/>
        </authorList>
    </citation>
    <scope>NUCLEOTIDE SEQUENCE [LARGE SCALE GENOMIC DNA]</scope>
    <source>
        <strain evidence="2 3">54-13</strain>
    </source>
</reference>
<name>A0ABV4CVX9_9BACT</name>
<evidence type="ECO:0000313" key="3">
    <source>
        <dbReference type="Proteomes" id="UP001565200"/>
    </source>
</evidence>